<dbReference type="EMBL" id="ABMABF030000002">
    <property type="protein sequence ID" value="EMJ5133071.1"/>
    <property type="molecule type" value="Genomic_DNA"/>
</dbReference>
<dbReference type="GeneID" id="92279472"/>
<keyword evidence="4" id="KW-1185">Reference proteome</keyword>
<evidence type="ECO:0000256" key="1">
    <source>
        <dbReference type="SAM" id="Phobius"/>
    </source>
</evidence>
<comment type="caution">
    <text evidence="3">The sequence shown here is derived from an EMBL/GenBank/DDBJ whole genome shotgun (WGS) entry which is preliminary data.</text>
</comment>
<gene>
    <name evidence="3" type="ORF">A3Q29_13990</name>
    <name evidence="2" type="ORF">RG298_000745</name>
</gene>
<name>A0A1S1HSV8_PROST</name>
<organism evidence="3 4">
    <name type="scientific">Providencia stuartii</name>
    <dbReference type="NCBI Taxonomy" id="588"/>
    <lineage>
        <taxon>Bacteria</taxon>
        <taxon>Pseudomonadati</taxon>
        <taxon>Pseudomonadota</taxon>
        <taxon>Gammaproteobacteria</taxon>
        <taxon>Enterobacterales</taxon>
        <taxon>Morganellaceae</taxon>
        <taxon>Providencia</taxon>
    </lineage>
</organism>
<dbReference type="RefSeq" id="WP_070925490.1">
    <property type="nucleotide sequence ID" value="NZ_JBALHY010000009.1"/>
</dbReference>
<proteinExistence type="predicted"/>
<evidence type="ECO:0000313" key="4">
    <source>
        <dbReference type="Proteomes" id="UP000179588"/>
    </source>
</evidence>
<feature type="transmembrane region" description="Helical" evidence="1">
    <location>
        <begin position="6"/>
        <end position="25"/>
    </location>
</feature>
<dbReference type="AlphaFoldDB" id="A0A1S1HSV8"/>
<evidence type="ECO:0000313" key="2">
    <source>
        <dbReference type="EMBL" id="EMJ5133071.1"/>
    </source>
</evidence>
<accession>A0A1S1HSV8</accession>
<dbReference type="EMBL" id="LVIE01000035">
    <property type="protein sequence ID" value="OHT25414.1"/>
    <property type="molecule type" value="Genomic_DNA"/>
</dbReference>
<sequence length="129" mass="14626">MNIVKLLTMALLIGCSFLLGVTIYYKPQPDVIKLAEYNVEDYLSYPESASFKHVKYNLIRVTADKGEVGYVCGKVLRIKNAKIEGYKRFIVKAYHSKDGRAVLSFPLVEGDDDLLPLSVIENLWVKYCS</sequence>
<keyword evidence="1" id="KW-1133">Transmembrane helix</keyword>
<dbReference type="Proteomes" id="UP000179588">
    <property type="component" value="Unassembled WGS sequence"/>
</dbReference>
<reference evidence="3 4" key="1">
    <citation type="submission" date="2016-03" db="EMBL/GenBank/DDBJ databases">
        <title>Genome sequence of Providencia stuartii strain, isolated from the salivary glands of larval Lucilia sericata.</title>
        <authorList>
            <person name="Yuan Y."/>
            <person name="Zhang Y."/>
            <person name="Fu S."/>
            <person name="Crippen T.L."/>
            <person name="Visi D."/>
            <person name="Benbow M.E."/>
            <person name="Allen M."/>
            <person name="Tomberlin J.K."/>
            <person name="Sze S.-H."/>
            <person name="Tarone A.M."/>
        </authorList>
    </citation>
    <scope>NUCLEOTIDE SEQUENCE [LARGE SCALE GENOMIC DNA]</scope>
    <source>
        <strain evidence="3 4">Crippen</strain>
    </source>
</reference>
<protein>
    <submittedName>
        <fullName evidence="3">Uncharacterized protein</fullName>
    </submittedName>
</protein>
<evidence type="ECO:0000313" key="3">
    <source>
        <dbReference type="EMBL" id="OHT25414.1"/>
    </source>
</evidence>
<reference evidence="2" key="2">
    <citation type="submission" date="2024-02" db="EMBL/GenBank/DDBJ databases">
        <authorList>
            <consortium name="Clinical and Environmental Microbiology Branch: Whole genome sequencing antimicrobial resistance pathogens in the healthcare setting"/>
        </authorList>
    </citation>
    <scope>NUCLEOTIDE SEQUENCE</scope>
    <source>
        <strain evidence="2">2021GO-0154</strain>
    </source>
</reference>
<dbReference type="OrthoDB" id="6455550at2"/>
<keyword evidence="1" id="KW-0812">Transmembrane</keyword>
<keyword evidence="1" id="KW-0472">Membrane</keyword>